<keyword evidence="2" id="KW-1185">Reference proteome</keyword>
<dbReference type="Proteomes" id="UP000001412">
    <property type="component" value="Chromosome"/>
</dbReference>
<organism evidence="1 2">
    <name type="scientific">Clostridium tetani (strain Massachusetts / E88)</name>
    <dbReference type="NCBI Taxonomy" id="212717"/>
    <lineage>
        <taxon>Bacteria</taxon>
        <taxon>Bacillati</taxon>
        <taxon>Bacillota</taxon>
        <taxon>Clostridia</taxon>
        <taxon>Eubacteriales</taxon>
        <taxon>Clostridiaceae</taxon>
        <taxon>Clostridium</taxon>
    </lineage>
</organism>
<sequence>MVYLEDAIKKVIKLDKDVEEYKVLKQMEIKERKEGLNKKIELMWIDVEEELKTFKNKVQEDYEKNIKANKEKIEKEKIEKITNVKNKYEDKKETIVEDAIKTILNPFKGE</sequence>
<dbReference type="STRING" id="212717.CTC_02333"/>
<protein>
    <submittedName>
        <fullName evidence="1">Uncharacterized protein</fullName>
    </submittedName>
</protein>
<reference evidence="1 2" key="1">
    <citation type="journal article" date="2003" name="Proc. Natl. Acad. Sci. U.S.A.">
        <title>The genome sequence of Clostridium tetani, the causative agent of tetanus disease.</title>
        <authorList>
            <person name="Brueggemann H."/>
            <person name="Baumer S."/>
            <person name="Fricke W.F."/>
            <person name="Wiezer A."/>
            <person name="Liesegang H."/>
            <person name="Decker I."/>
            <person name="Herzberg C."/>
            <person name="Martinez-Arias R."/>
            <person name="Merkl R."/>
            <person name="Henne A."/>
            <person name="Gottschalk G."/>
        </authorList>
    </citation>
    <scope>NUCLEOTIDE SEQUENCE [LARGE SCALE GENOMIC DNA]</scope>
    <source>
        <strain evidence="2">Massachusetts / E88</strain>
    </source>
</reference>
<dbReference type="AlphaFoldDB" id="Q891N6"/>
<dbReference type="EMBL" id="AE015927">
    <property type="protein sequence ID" value="AAO36809.1"/>
    <property type="molecule type" value="Genomic_DNA"/>
</dbReference>
<name>Q891N6_CLOTE</name>
<dbReference type="KEGG" id="ctc:CTC_02333"/>
<gene>
    <name evidence="1" type="ordered locus">CTC_02333</name>
</gene>
<proteinExistence type="predicted"/>
<accession>Q891N6</accession>
<dbReference type="HOGENOM" id="CLU_2205535_0_0_9"/>
<evidence type="ECO:0000313" key="2">
    <source>
        <dbReference type="Proteomes" id="UP000001412"/>
    </source>
</evidence>
<evidence type="ECO:0000313" key="1">
    <source>
        <dbReference type="EMBL" id="AAO36809.1"/>
    </source>
</evidence>